<sequence length="269" mass="28855">MDTTDSPDWLIHAFLLHKRLKLLGNTTRQARMIGALVDLAKVASRMAYHLAEKPARDRMSQYSRIGAEVRDGMADFEGMLAGAFATFGDGSDPPNPVDADMPLDRMEETTQECSDIQDAGDYEGDYDDISPTQIVEPRSDGMSSPAPYPLGDFEAPILASAPPGSKTAQQENPEKLHLDAESMNRLVASLLPALEPSLVPAVAWFLKAPLLEQLSATLPALLLRDEALMTTLVQGVATRLEATQAPSCATSAEPDAQTRGQGSSSGRCG</sequence>
<accession>A0A5C3NXT9</accession>
<protein>
    <submittedName>
        <fullName evidence="2">Uncharacterized protein</fullName>
    </submittedName>
</protein>
<evidence type="ECO:0000313" key="2">
    <source>
        <dbReference type="EMBL" id="TFK82225.1"/>
    </source>
</evidence>
<feature type="region of interest" description="Disordered" evidence="1">
    <location>
        <begin position="244"/>
        <end position="269"/>
    </location>
</feature>
<feature type="compositionally biased region" description="Polar residues" evidence="1">
    <location>
        <begin position="258"/>
        <end position="269"/>
    </location>
</feature>
<dbReference type="Proteomes" id="UP000308197">
    <property type="component" value="Unassembled WGS sequence"/>
</dbReference>
<organism evidence="2 3">
    <name type="scientific">Polyporus arcularius HHB13444</name>
    <dbReference type="NCBI Taxonomy" id="1314778"/>
    <lineage>
        <taxon>Eukaryota</taxon>
        <taxon>Fungi</taxon>
        <taxon>Dikarya</taxon>
        <taxon>Basidiomycota</taxon>
        <taxon>Agaricomycotina</taxon>
        <taxon>Agaricomycetes</taxon>
        <taxon>Polyporales</taxon>
        <taxon>Polyporaceae</taxon>
        <taxon>Polyporus</taxon>
    </lineage>
</organism>
<gene>
    <name evidence="2" type="ORF">K466DRAFT_568558</name>
</gene>
<reference evidence="2 3" key="1">
    <citation type="journal article" date="2019" name="Nat. Ecol. Evol.">
        <title>Megaphylogeny resolves global patterns of mushroom evolution.</title>
        <authorList>
            <person name="Varga T."/>
            <person name="Krizsan K."/>
            <person name="Foldi C."/>
            <person name="Dima B."/>
            <person name="Sanchez-Garcia M."/>
            <person name="Sanchez-Ramirez S."/>
            <person name="Szollosi G.J."/>
            <person name="Szarkandi J.G."/>
            <person name="Papp V."/>
            <person name="Albert L."/>
            <person name="Andreopoulos W."/>
            <person name="Angelini C."/>
            <person name="Antonin V."/>
            <person name="Barry K.W."/>
            <person name="Bougher N.L."/>
            <person name="Buchanan P."/>
            <person name="Buyck B."/>
            <person name="Bense V."/>
            <person name="Catcheside P."/>
            <person name="Chovatia M."/>
            <person name="Cooper J."/>
            <person name="Damon W."/>
            <person name="Desjardin D."/>
            <person name="Finy P."/>
            <person name="Geml J."/>
            <person name="Haridas S."/>
            <person name="Hughes K."/>
            <person name="Justo A."/>
            <person name="Karasinski D."/>
            <person name="Kautmanova I."/>
            <person name="Kiss B."/>
            <person name="Kocsube S."/>
            <person name="Kotiranta H."/>
            <person name="LaButti K.M."/>
            <person name="Lechner B.E."/>
            <person name="Liimatainen K."/>
            <person name="Lipzen A."/>
            <person name="Lukacs Z."/>
            <person name="Mihaltcheva S."/>
            <person name="Morgado L.N."/>
            <person name="Niskanen T."/>
            <person name="Noordeloos M.E."/>
            <person name="Ohm R.A."/>
            <person name="Ortiz-Santana B."/>
            <person name="Ovrebo C."/>
            <person name="Racz N."/>
            <person name="Riley R."/>
            <person name="Savchenko A."/>
            <person name="Shiryaev A."/>
            <person name="Soop K."/>
            <person name="Spirin V."/>
            <person name="Szebenyi C."/>
            <person name="Tomsovsky M."/>
            <person name="Tulloss R.E."/>
            <person name="Uehling J."/>
            <person name="Grigoriev I.V."/>
            <person name="Vagvolgyi C."/>
            <person name="Papp T."/>
            <person name="Martin F.M."/>
            <person name="Miettinen O."/>
            <person name="Hibbett D.S."/>
            <person name="Nagy L.G."/>
        </authorList>
    </citation>
    <scope>NUCLEOTIDE SEQUENCE [LARGE SCALE GENOMIC DNA]</scope>
    <source>
        <strain evidence="2 3">HHB13444</strain>
    </source>
</reference>
<proteinExistence type="predicted"/>
<evidence type="ECO:0000256" key="1">
    <source>
        <dbReference type="SAM" id="MobiDB-lite"/>
    </source>
</evidence>
<feature type="region of interest" description="Disordered" evidence="1">
    <location>
        <begin position="108"/>
        <end position="172"/>
    </location>
</feature>
<dbReference type="EMBL" id="ML211508">
    <property type="protein sequence ID" value="TFK82225.1"/>
    <property type="molecule type" value="Genomic_DNA"/>
</dbReference>
<name>A0A5C3NXT9_9APHY</name>
<evidence type="ECO:0000313" key="3">
    <source>
        <dbReference type="Proteomes" id="UP000308197"/>
    </source>
</evidence>
<dbReference type="InParanoid" id="A0A5C3NXT9"/>
<dbReference type="AlphaFoldDB" id="A0A5C3NXT9"/>
<feature type="compositionally biased region" description="Acidic residues" evidence="1">
    <location>
        <begin position="118"/>
        <end position="128"/>
    </location>
</feature>
<keyword evidence="3" id="KW-1185">Reference proteome</keyword>